<feature type="active site" description="O-(5'-phospho-DNA)-tyrosine intermediate" evidence="10">
    <location>
        <position position="313"/>
    </location>
</feature>
<evidence type="ECO:0000256" key="6">
    <source>
        <dbReference type="ARBA" id="ARBA00022842"/>
    </source>
</evidence>
<evidence type="ECO:0000256" key="5">
    <source>
        <dbReference type="ARBA" id="ARBA00022833"/>
    </source>
</evidence>
<feature type="site" description="Interaction with DNA" evidence="10">
    <location>
        <position position="315"/>
    </location>
</feature>
<feature type="region of interest" description="Disordered" evidence="11">
    <location>
        <begin position="354"/>
        <end position="373"/>
    </location>
</feature>
<comment type="caution">
    <text evidence="14">The sequence shown here is derived from an EMBL/GenBank/DDBJ whole genome shotgun (WGS) entry which is preliminary data.</text>
</comment>
<dbReference type="InterPro" id="IPR013497">
    <property type="entry name" value="Topo_IA_cen"/>
</dbReference>
<feature type="site" description="Interaction with DNA" evidence="10">
    <location>
        <position position="32"/>
    </location>
</feature>
<evidence type="ECO:0000256" key="1">
    <source>
        <dbReference type="ARBA" id="ARBA00000213"/>
    </source>
</evidence>
<name>A0ABQ0CCE7_9PROT</name>
<keyword evidence="15" id="KW-1185">Reference proteome</keyword>
<evidence type="ECO:0000313" key="15">
    <source>
        <dbReference type="Proteomes" id="UP001628193"/>
    </source>
</evidence>
<dbReference type="PANTHER" id="PTHR42785:SF1">
    <property type="entry name" value="DNA TOPOISOMERASE"/>
    <property type="match status" value="1"/>
</dbReference>
<proteinExistence type="inferred from homology"/>
<dbReference type="Gene3D" id="1.10.460.10">
    <property type="entry name" value="Topoisomerase I, domain 2"/>
    <property type="match status" value="1"/>
</dbReference>
<feature type="site" description="Interaction with DNA" evidence="10">
    <location>
        <position position="518"/>
    </location>
</feature>
<dbReference type="Gene3D" id="2.70.20.10">
    <property type="entry name" value="Topoisomerase I, domain 3"/>
    <property type="match status" value="1"/>
</dbReference>
<dbReference type="InterPro" id="IPR013825">
    <property type="entry name" value="Topo_IA_cen_sub2"/>
</dbReference>
<keyword evidence="5" id="KW-0862">Zinc</keyword>
<accession>A0ABQ0CCE7</accession>
<evidence type="ECO:0000313" key="14">
    <source>
        <dbReference type="EMBL" id="GAB0058549.1"/>
    </source>
</evidence>
<dbReference type="Gene3D" id="3.30.65.10">
    <property type="entry name" value="Bacterial Topoisomerase I, domain 1"/>
    <property type="match status" value="3"/>
</dbReference>
<dbReference type="InterPro" id="IPR003602">
    <property type="entry name" value="Topo_IA_DNA-bd_dom"/>
</dbReference>
<dbReference type="NCBIfam" id="TIGR01051">
    <property type="entry name" value="topA_bact"/>
    <property type="match status" value="1"/>
</dbReference>
<comment type="similarity">
    <text evidence="2 10">Belongs to the type IA topoisomerase family.</text>
</comment>
<dbReference type="InterPro" id="IPR013824">
    <property type="entry name" value="Topo_IA_cen_sub1"/>
</dbReference>
<dbReference type="SMART" id="SM00436">
    <property type="entry name" value="TOP1Bc"/>
    <property type="match status" value="1"/>
</dbReference>
<comment type="catalytic activity">
    <reaction evidence="1 10">
        <text>ATP-independent breakage of single-stranded DNA, followed by passage and rejoining.</text>
        <dbReference type="EC" id="5.6.2.1"/>
    </reaction>
</comment>
<feature type="region of interest" description="Disordered" evidence="11">
    <location>
        <begin position="442"/>
        <end position="462"/>
    </location>
</feature>
<dbReference type="EC" id="5.6.2.1" evidence="10"/>
<evidence type="ECO:0000259" key="12">
    <source>
        <dbReference type="PROSITE" id="PS50880"/>
    </source>
</evidence>
<evidence type="ECO:0000256" key="11">
    <source>
        <dbReference type="SAM" id="MobiDB-lite"/>
    </source>
</evidence>
<comment type="caution">
    <text evidence="10">Lacks conserved residue(s) required for the propagation of feature annotation.</text>
</comment>
<evidence type="ECO:0000256" key="10">
    <source>
        <dbReference type="HAMAP-Rule" id="MF_00952"/>
    </source>
</evidence>
<comment type="function">
    <text evidence="10">Releases the supercoiling and torsional tension of DNA, which is introduced during the DNA replication and transcription, by transiently cleaving and rejoining one strand of the DNA duplex. Introduces a single-strand break via transesterification at a target site in duplex DNA. The scissile phosphodiester is attacked by the catalytic tyrosine of the enzyme, resulting in the formation of a DNA-(5'-phosphotyrosyl)-enzyme intermediate and the expulsion of a 3'-OH DNA strand. The free DNA strand then undergoes passage around the unbroken strand, thus removing DNA supercoils. Finally, in the religation step, the DNA 3'-OH attacks the covalent intermediate to expel the active-site tyrosine and restore the DNA phosphodiester backbone.</text>
</comment>
<dbReference type="SMART" id="SM00493">
    <property type="entry name" value="TOPRIM"/>
    <property type="match status" value="1"/>
</dbReference>
<dbReference type="PROSITE" id="PS52039">
    <property type="entry name" value="TOPO_IA_2"/>
    <property type="match status" value="1"/>
</dbReference>
<keyword evidence="7 10" id="KW-0799">Topoisomerase</keyword>
<dbReference type="SUPFAM" id="SSF57783">
    <property type="entry name" value="Zinc beta-ribbon"/>
    <property type="match status" value="2"/>
</dbReference>
<dbReference type="InterPro" id="IPR013826">
    <property type="entry name" value="Topo_IA_cen_sub3"/>
</dbReference>
<dbReference type="Pfam" id="PF01751">
    <property type="entry name" value="Toprim"/>
    <property type="match status" value="1"/>
</dbReference>
<feature type="site" description="Interaction with DNA" evidence="10">
    <location>
        <position position="146"/>
    </location>
</feature>
<dbReference type="HAMAP" id="MF_00952">
    <property type="entry name" value="Topoisom_1_prok"/>
    <property type="match status" value="1"/>
</dbReference>
<dbReference type="Proteomes" id="UP001628193">
    <property type="component" value="Unassembled WGS sequence"/>
</dbReference>
<evidence type="ECO:0000256" key="8">
    <source>
        <dbReference type="ARBA" id="ARBA00023125"/>
    </source>
</evidence>
<keyword evidence="6" id="KW-0460">Magnesium</keyword>
<evidence type="ECO:0000256" key="4">
    <source>
        <dbReference type="ARBA" id="ARBA00022771"/>
    </source>
</evidence>
<evidence type="ECO:0000259" key="13">
    <source>
        <dbReference type="PROSITE" id="PS52039"/>
    </source>
</evidence>
<feature type="site" description="Interaction with DNA" evidence="10">
    <location>
        <position position="158"/>
    </location>
</feature>
<evidence type="ECO:0000256" key="7">
    <source>
        <dbReference type="ARBA" id="ARBA00023029"/>
    </source>
</evidence>
<evidence type="ECO:0000256" key="3">
    <source>
        <dbReference type="ARBA" id="ARBA00022723"/>
    </source>
</evidence>
<dbReference type="Gene3D" id="3.40.50.140">
    <property type="match status" value="1"/>
</dbReference>
<dbReference type="InterPro" id="IPR013498">
    <property type="entry name" value="Topo_IA_Znf"/>
</dbReference>
<evidence type="ECO:0000256" key="2">
    <source>
        <dbReference type="ARBA" id="ARBA00009446"/>
    </source>
</evidence>
<dbReference type="CDD" id="cd03363">
    <property type="entry name" value="TOPRIM_TopoIA_TopoI"/>
    <property type="match status" value="1"/>
</dbReference>
<protein>
    <recommendedName>
        <fullName evidence="10">DNA topoisomerase 1</fullName>
        <ecNumber evidence="10">5.6.2.1</ecNumber>
    </recommendedName>
    <alternativeName>
        <fullName evidence="10">DNA topoisomerase I</fullName>
    </alternativeName>
</protein>
<dbReference type="InterPro" id="IPR028612">
    <property type="entry name" value="Topoisom_1_IA"/>
</dbReference>
<keyword evidence="8 10" id="KW-0238">DNA-binding</keyword>
<dbReference type="RefSeq" id="WP_420906269.1">
    <property type="nucleotide sequence ID" value="NZ_BAAFGK010000005.1"/>
</dbReference>
<dbReference type="Pfam" id="PF01396">
    <property type="entry name" value="Zn_ribbon_Top1"/>
    <property type="match status" value="3"/>
</dbReference>
<evidence type="ECO:0000256" key="9">
    <source>
        <dbReference type="ARBA" id="ARBA00023235"/>
    </source>
</evidence>
<dbReference type="InterPro" id="IPR003601">
    <property type="entry name" value="Topo_IA_2"/>
</dbReference>
<dbReference type="SMART" id="SM00437">
    <property type="entry name" value="TOP1Ac"/>
    <property type="match status" value="1"/>
</dbReference>
<keyword evidence="3" id="KW-0479">Metal-binding</keyword>
<dbReference type="InterPro" id="IPR023405">
    <property type="entry name" value="Topo_IA_core_domain"/>
</dbReference>
<dbReference type="SUPFAM" id="SSF56712">
    <property type="entry name" value="Prokaryotic type I DNA topoisomerase"/>
    <property type="match status" value="1"/>
</dbReference>
<keyword evidence="4" id="KW-0863">Zinc-finger</keyword>
<dbReference type="EMBL" id="BAAFGK010000005">
    <property type="protein sequence ID" value="GAB0058549.1"/>
    <property type="molecule type" value="Genomic_DNA"/>
</dbReference>
<feature type="domain" description="Topo IA-type catalytic" evidence="13">
    <location>
        <begin position="132"/>
        <end position="586"/>
    </location>
</feature>
<organism evidence="14 15">
    <name type="scientific">Candidatus Magnetaquiglobus chichijimensis</name>
    <dbReference type="NCBI Taxonomy" id="3141448"/>
    <lineage>
        <taxon>Bacteria</taxon>
        <taxon>Pseudomonadati</taxon>
        <taxon>Pseudomonadota</taxon>
        <taxon>Magnetococcia</taxon>
        <taxon>Magnetococcales</taxon>
        <taxon>Candidatus Magnetaquicoccaceae</taxon>
        <taxon>Candidatus Magnetaquiglobus</taxon>
    </lineage>
</organism>
<dbReference type="PROSITE" id="PS50880">
    <property type="entry name" value="TOPRIM"/>
    <property type="match status" value="1"/>
</dbReference>
<dbReference type="InterPro" id="IPR005733">
    <property type="entry name" value="TopoI_bac-type"/>
</dbReference>
<feature type="site" description="Interaction with DNA" evidence="10">
    <location>
        <position position="142"/>
    </location>
</feature>
<dbReference type="PRINTS" id="PR00417">
    <property type="entry name" value="PRTPISMRASEI"/>
</dbReference>
<feature type="domain" description="Toprim" evidence="12">
    <location>
        <begin position="2"/>
        <end position="117"/>
    </location>
</feature>
<feature type="region of interest" description="Interaction with DNA" evidence="10">
    <location>
        <begin position="166"/>
        <end position="171"/>
    </location>
</feature>
<dbReference type="InterPro" id="IPR034149">
    <property type="entry name" value="TOPRIM_TopoI"/>
</dbReference>
<dbReference type="CDD" id="cd00186">
    <property type="entry name" value="TOP1Ac"/>
    <property type="match status" value="1"/>
</dbReference>
<dbReference type="GO" id="GO:0003917">
    <property type="term" value="F:DNA topoisomerase type I (single strand cut, ATP-independent) activity"/>
    <property type="evidence" value="ECO:0007669"/>
    <property type="project" value="UniProtKB-EC"/>
</dbReference>
<dbReference type="InterPro" id="IPR006171">
    <property type="entry name" value="TOPRIM_dom"/>
</dbReference>
<dbReference type="InterPro" id="IPR000380">
    <property type="entry name" value="Topo_IA"/>
</dbReference>
<dbReference type="PANTHER" id="PTHR42785">
    <property type="entry name" value="DNA TOPOISOMERASE, TYPE IA, CORE"/>
    <property type="match status" value="1"/>
</dbReference>
<comment type="subunit">
    <text evidence="10">Monomer.</text>
</comment>
<dbReference type="Pfam" id="PF01131">
    <property type="entry name" value="Topoisom_bac"/>
    <property type="match status" value="1"/>
</dbReference>
<sequence>MTTLVIVESPAKAKTINKFLGKEYAVAATYGHIRDLPSKDGSVDPEDQFRMHYEVSSDSTKHVAELAKAAKGAEMLLLATDPDREGEAISWHVLETLKSRKELAKIPCKRVVFHEITKRAILEAVANPRDIDMNLVNAQQARRALDYLVGFNLSPLLWKKVRRGLSAGRVQSVALRLICERENDIRAFKTREYWSISADLIRAAQERNARPFEARLAVAEGKKLDRYDIPNEERARQLVAAIEGQPLYVAAIEKKRVARNPSPPFITSTLQQEASRKLGFSARQTMMVAQKLYEGVEITMADGSKETVGLITYMRTDSVQLANEAVNAMRQLIKERYGADYVPKTPRKYKSSAKNAQEAHEAIRPTDPTLHPEQLRKSLDRDGFRLYELIWKRTMACQMASAQIDQVAVTISVGSADAHAPYQLRANGSSVAFPGFMEVYSESTDAKPEQERNEDETDTMLPPMDQGDALAMRAVTPRQHFTEPPPRYTEASLVKILESFGIGRPSTYAPTMSTLQERGYVKLDARKFVPEDVGEVVNRFLVEHFEKYVDYHFTAHLEDDLDAVSRGEKAWVPLLDSFWSPFKSQIEEKESTTKRSDITSEATDQKCPECEQPLFIKLGRFGRFLACSNYPECRFTQNLKKEGEEEKPVAPPEVSDEKCDKCGEPMLIKSGRFGKYLACSGYPGCRNIQPLSKPIDTGVVCPECGKGTFLEKKSRYGKIFYSCSAYPKCKKALWNKPLPNTPCPKCNAPFLTEKVTKRFGTELLCATEGCDYRVKVATSEPGST</sequence>
<feature type="site" description="Interaction with DNA" evidence="10">
    <location>
        <position position="143"/>
    </location>
</feature>
<dbReference type="Gene3D" id="1.10.290.10">
    <property type="entry name" value="Topoisomerase I, domain 4"/>
    <property type="match status" value="1"/>
</dbReference>
<reference evidence="14 15" key="1">
    <citation type="submission" date="2024-05" db="EMBL/GenBank/DDBJ databases">
        <authorList>
            <consortium name="Candidatus Magnetaquicoccaceae bacterium FCR-1 genome sequencing consortium"/>
            <person name="Shimoshige H."/>
            <person name="Shimamura S."/>
            <person name="Taoka A."/>
            <person name="Kobayashi H."/>
            <person name="Maekawa T."/>
        </authorList>
    </citation>
    <scope>NUCLEOTIDE SEQUENCE [LARGE SCALE GENOMIC DNA]</scope>
    <source>
        <strain evidence="14 15">FCR-1</strain>
    </source>
</reference>
<gene>
    <name evidence="10 14" type="primary">topA</name>
    <name evidence="14" type="ORF">SIID45300_02900</name>
</gene>
<reference evidence="14 15" key="2">
    <citation type="submission" date="2024-09" db="EMBL/GenBank/DDBJ databases">
        <title>Draft genome sequence of Candidatus Magnetaquicoccaceae bacterium FCR-1.</title>
        <authorList>
            <person name="Shimoshige H."/>
            <person name="Shimamura S."/>
            <person name="Taoka A."/>
            <person name="Kobayashi H."/>
            <person name="Maekawa T."/>
        </authorList>
    </citation>
    <scope>NUCLEOTIDE SEQUENCE [LARGE SCALE GENOMIC DNA]</scope>
    <source>
        <strain evidence="14 15">FCR-1</strain>
    </source>
</reference>
<keyword evidence="9 10" id="KW-0413">Isomerase</keyword>